<evidence type="ECO:0000256" key="5">
    <source>
        <dbReference type="SAM" id="SignalP"/>
    </source>
</evidence>
<evidence type="ECO:0000256" key="1">
    <source>
        <dbReference type="ARBA" id="ARBA00004613"/>
    </source>
</evidence>
<evidence type="ECO:0000256" key="2">
    <source>
        <dbReference type="ARBA" id="ARBA00022525"/>
    </source>
</evidence>
<evidence type="ECO:0000256" key="3">
    <source>
        <dbReference type="ARBA" id="ARBA00022729"/>
    </source>
</evidence>
<feature type="chain" id="PRO_5001663385" evidence="5">
    <location>
        <begin position="19"/>
        <end position="195"/>
    </location>
</feature>
<dbReference type="Gene3D" id="2.40.128.20">
    <property type="match status" value="1"/>
</dbReference>
<proteinExistence type="evidence at transcript level"/>
<dbReference type="SUPFAM" id="SSF50814">
    <property type="entry name" value="Lipocalins"/>
    <property type="match status" value="1"/>
</dbReference>
<keyword evidence="3 5" id="KW-0732">Signal</keyword>
<keyword evidence="2" id="KW-0964">Secreted</keyword>
<sequence length="195" mass="22254">MKTIIAVTFFGILTYAFAEKLNYGGSSCQQVTAMQNFEAARFFSGSWSLSHSTPSKRVTTSTICRDYGLTTKNDGTFGATYGYYENEGRKNYYDIHCNGTKSATKTDLYDFDCYLTNERGEKTHTHIQVYFIATDYEKYCIVYRCAASDAQFEDNVFVLYRQTPLSDDEVTEVLKPYGLTLDKFISRKQATCTKK</sequence>
<name>A0A069DQI2_9HEMI</name>
<dbReference type="AlphaFoldDB" id="A0A069DQI2"/>
<dbReference type="CDD" id="cd19423">
    <property type="entry name" value="lipocalin_LTBP1-like"/>
    <property type="match status" value="1"/>
</dbReference>
<accession>A0A069DQI2</accession>
<dbReference type="GO" id="GO:0030682">
    <property type="term" value="P:symbiont-mediated perturbation of host defenses"/>
    <property type="evidence" value="ECO:0007669"/>
    <property type="project" value="InterPro"/>
</dbReference>
<protein>
    <submittedName>
        <fullName evidence="6">Putative triabin</fullName>
    </submittedName>
</protein>
<dbReference type="EMBL" id="GBGD01003037">
    <property type="protein sequence ID" value="JAC85852.1"/>
    <property type="molecule type" value="mRNA"/>
</dbReference>
<reference evidence="6" key="1">
    <citation type="journal article" date="2015" name="J. Med. Entomol.">
        <title>A Deep Insight Into the Sialotranscriptome of the Chagas Disease Vector, Panstrongylus megistus (Hemiptera: Heteroptera).</title>
        <authorList>
            <person name="Ribeiro J.M."/>
            <person name="Schwarz A."/>
            <person name="Francischetti I.M."/>
        </authorList>
    </citation>
    <scope>NUCLEOTIDE SEQUENCE</scope>
    <source>
        <tissue evidence="6">Salivary glands</tissue>
    </source>
</reference>
<dbReference type="Pfam" id="PF03973">
    <property type="entry name" value="Triabin"/>
    <property type="match status" value="1"/>
</dbReference>
<organism evidence="6">
    <name type="scientific">Panstrongylus megistus</name>
    <dbReference type="NCBI Taxonomy" id="65343"/>
    <lineage>
        <taxon>Eukaryota</taxon>
        <taxon>Metazoa</taxon>
        <taxon>Ecdysozoa</taxon>
        <taxon>Arthropoda</taxon>
        <taxon>Hexapoda</taxon>
        <taxon>Insecta</taxon>
        <taxon>Pterygota</taxon>
        <taxon>Neoptera</taxon>
        <taxon>Paraneoptera</taxon>
        <taxon>Hemiptera</taxon>
        <taxon>Heteroptera</taxon>
        <taxon>Panheteroptera</taxon>
        <taxon>Cimicomorpha</taxon>
        <taxon>Reduviidae</taxon>
        <taxon>Triatominae</taxon>
        <taxon>Panstrongylus</taxon>
    </lineage>
</organism>
<feature type="signal peptide" evidence="5">
    <location>
        <begin position="1"/>
        <end position="18"/>
    </location>
</feature>
<evidence type="ECO:0000256" key="4">
    <source>
        <dbReference type="ARBA" id="ARBA00034121"/>
    </source>
</evidence>
<comment type="subcellular location">
    <subcellularLocation>
        <location evidence="1">Secreted</location>
    </subcellularLocation>
</comment>
<evidence type="ECO:0000313" key="6">
    <source>
        <dbReference type="EMBL" id="JAC85852.1"/>
    </source>
</evidence>
<dbReference type="GO" id="GO:0005576">
    <property type="term" value="C:extracellular region"/>
    <property type="evidence" value="ECO:0007669"/>
    <property type="project" value="UniProtKB-SubCell"/>
</dbReference>
<dbReference type="InterPro" id="IPR012674">
    <property type="entry name" value="Calycin"/>
</dbReference>
<comment type="similarity">
    <text evidence="4">Belongs to the calycin superfamily. Triabin family.</text>
</comment>
<dbReference type="InterPro" id="IPR005657">
    <property type="entry name" value="Triabi/Procalin"/>
</dbReference>